<evidence type="ECO:0008006" key="3">
    <source>
        <dbReference type="Google" id="ProtNLM"/>
    </source>
</evidence>
<comment type="caution">
    <text evidence="1">The sequence shown here is derived from an EMBL/GenBank/DDBJ whole genome shotgun (WGS) entry which is preliminary data.</text>
</comment>
<dbReference type="Proteomes" id="UP000530928">
    <property type="component" value="Unassembled WGS sequence"/>
</dbReference>
<proteinExistence type="predicted"/>
<evidence type="ECO:0000313" key="2">
    <source>
        <dbReference type="Proteomes" id="UP000530928"/>
    </source>
</evidence>
<dbReference type="RefSeq" id="WP_181610850.1">
    <property type="nucleotide sequence ID" value="NZ_BAABAM010000002.1"/>
</dbReference>
<name>A0A7W0CJ35_9ACTN</name>
<organism evidence="1 2">
    <name type="scientific">Nonomuraea soli</name>
    <dbReference type="NCBI Taxonomy" id="1032476"/>
    <lineage>
        <taxon>Bacteria</taxon>
        <taxon>Bacillati</taxon>
        <taxon>Actinomycetota</taxon>
        <taxon>Actinomycetes</taxon>
        <taxon>Streptosporangiales</taxon>
        <taxon>Streptosporangiaceae</taxon>
        <taxon>Nonomuraea</taxon>
    </lineage>
</organism>
<sequence length="237" mass="26809">MITSIVTALALLADPVQGAPELTHNALYKQGKLAKVTCSLKKGTSKASTEKYVKNLVACLSKSWKPLVPEWEEPRVRFLKEPKGNATGVEFKDSFIDRFYGLDVYLANDWIKAKDDLAIQVQFADAFARVVMDRAGITLGYRALPNDGDEKLLQEHRRRFDYQVACLTGVTMKALGRTSKNWKPLLRAEAPHPVEERYHRIWQAKVTKNEFAWFTQGYRAGSPKACNTWKASESRVS</sequence>
<dbReference type="EMBL" id="JACDUR010000003">
    <property type="protein sequence ID" value="MBA2892131.1"/>
    <property type="molecule type" value="Genomic_DNA"/>
</dbReference>
<gene>
    <name evidence="1" type="ORF">HNR30_003472</name>
</gene>
<evidence type="ECO:0000313" key="1">
    <source>
        <dbReference type="EMBL" id="MBA2892131.1"/>
    </source>
</evidence>
<dbReference type="AlphaFoldDB" id="A0A7W0CJ35"/>
<accession>A0A7W0CJ35</accession>
<keyword evidence="2" id="KW-1185">Reference proteome</keyword>
<reference evidence="1 2" key="1">
    <citation type="submission" date="2020-07" db="EMBL/GenBank/DDBJ databases">
        <title>Genomic Encyclopedia of Type Strains, Phase IV (KMG-IV): sequencing the most valuable type-strain genomes for metagenomic binning, comparative biology and taxonomic classification.</title>
        <authorList>
            <person name="Goeker M."/>
        </authorList>
    </citation>
    <scope>NUCLEOTIDE SEQUENCE [LARGE SCALE GENOMIC DNA]</scope>
    <source>
        <strain evidence="1 2">DSM 45533</strain>
    </source>
</reference>
<protein>
    <recommendedName>
        <fullName evidence="3">Metalloprotease</fullName>
    </recommendedName>
</protein>